<organism evidence="7 8">
    <name type="scientific">Tulasnella calospora MUT 4182</name>
    <dbReference type="NCBI Taxonomy" id="1051891"/>
    <lineage>
        <taxon>Eukaryota</taxon>
        <taxon>Fungi</taxon>
        <taxon>Dikarya</taxon>
        <taxon>Basidiomycota</taxon>
        <taxon>Agaricomycotina</taxon>
        <taxon>Agaricomycetes</taxon>
        <taxon>Cantharellales</taxon>
        <taxon>Tulasnellaceae</taxon>
        <taxon>Tulasnella</taxon>
    </lineage>
</organism>
<reference evidence="8" key="2">
    <citation type="submission" date="2015-01" db="EMBL/GenBank/DDBJ databases">
        <title>Evolutionary Origins and Diversification of the Mycorrhizal Mutualists.</title>
        <authorList>
            <consortium name="DOE Joint Genome Institute"/>
            <consortium name="Mycorrhizal Genomics Consortium"/>
            <person name="Kohler A."/>
            <person name="Kuo A."/>
            <person name="Nagy L.G."/>
            <person name="Floudas D."/>
            <person name="Copeland A."/>
            <person name="Barry K.W."/>
            <person name="Cichocki N."/>
            <person name="Veneault-Fourrey C."/>
            <person name="LaButti K."/>
            <person name="Lindquist E.A."/>
            <person name="Lipzen A."/>
            <person name="Lundell T."/>
            <person name="Morin E."/>
            <person name="Murat C."/>
            <person name="Riley R."/>
            <person name="Ohm R."/>
            <person name="Sun H."/>
            <person name="Tunlid A."/>
            <person name="Henrissat B."/>
            <person name="Grigoriev I.V."/>
            <person name="Hibbett D.S."/>
            <person name="Martin F."/>
        </authorList>
    </citation>
    <scope>NUCLEOTIDE SEQUENCE [LARGE SCALE GENOMIC DNA]</scope>
    <source>
        <strain evidence="8">MUT 4182</strain>
    </source>
</reference>
<dbReference type="Proteomes" id="UP000054248">
    <property type="component" value="Unassembled WGS sequence"/>
</dbReference>
<feature type="transmembrane region" description="Helical" evidence="5">
    <location>
        <begin position="78"/>
        <end position="95"/>
    </location>
</feature>
<evidence type="ECO:0000256" key="3">
    <source>
        <dbReference type="ARBA" id="ARBA00022989"/>
    </source>
</evidence>
<evidence type="ECO:0000256" key="4">
    <source>
        <dbReference type="ARBA" id="ARBA00023136"/>
    </source>
</evidence>
<dbReference type="GO" id="GO:0012505">
    <property type="term" value="C:endomembrane system"/>
    <property type="evidence" value="ECO:0007669"/>
    <property type="project" value="UniProtKB-SubCell"/>
</dbReference>
<feature type="transmembrane region" description="Helical" evidence="5">
    <location>
        <begin position="115"/>
        <end position="136"/>
    </location>
</feature>
<protein>
    <recommendedName>
        <fullName evidence="6">DUF202 domain-containing protein</fullName>
    </recommendedName>
</protein>
<dbReference type="InterPro" id="IPR003807">
    <property type="entry name" value="DUF202"/>
</dbReference>
<feature type="domain" description="DUF202" evidence="6">
    <location>
        <begin position="63"/>
        <end position="136"/>
    </location>
</feature>
<evidence type="ECO:0000256" key="1">
    <source>
        <dbReference type="ARBA" id="ARBA00004127"/>
    </source>
</evidence>
<dbReference type="PANTHER" id="PTHR34187:SF3">
    <property type="entry name" value="DUF DOMAIN PROTEIN (AFU_ORTHOLOGUE AFUA_6G11150)"/>
    <property type="match status" value="1"/>
</dbReference>
<keyword evidence="8" id="KW-1185">Reference proteome</keyword>
<feature type="transmembrane region" description="Helical" evidence="5">
    <location>
        <begin position="156"/>
        <end position="176"/>
    </location>
</feature>
<evidence type="ECO:0000256" key="2">
    <source>
        <dbReference type="ARBA" id="ARBA00022692"/>
    </source>
</evidence>
<dbReference type="Pfam" id="PF02656">
    <property type="entry name" value="DUF202"/>
    <property type="match status" value="1"/>
</dbReference>
<dbReference type="AlphaFoldDB" id="A0A0C3MFH1"/>
<dbReference type="InterPro" id="IPR052053">
    <property type="entry name" value="IM_YidH-like"/>
</dbReference>
<dbReference type="EMBL" id="KN822954">
    <property type="protein sequence ID" value="KIO32467.1"/>
    <property type="molecule type" value="Genomic_DNA"/>
</dbReference>
<accession>A0A0C3MFH1</accession>
<gene>
    <name evidence="7" type="ORF">M407DRAFT_104600</name>
</gene>
<reference evidence="7 8" key="1">
    <citation type="submission" date="2014-04" db="EMBL/GenBank/DDBJ databases">
        <authorList>
            <consortium name="DOE Joint Genome Institute"/>
            <person name="Kuo A."/>
            <person name="Girlanda M."/>
            <person name="Perotto S."/>
            <person name="Kohler A."/>
            <person name="Nagy L.G."/>
            <person name="Floudas D."/>
            <person name="Copeland A."/>
            <person name="Barry K.W."/>
            <person name="Cichocki N."/>
            <person name="Veneault-Fourrey C."/>
            <person name="LaButti K."/>
            <person name="Lindquist E.A."/>
            <person name="Lipzen A."/>
            <person name="Lundell T."/>
            <person name="Morin E."/>
            <person name="Murat C."/>
            <person name="Sun H."/>
            <person name="Tunlid A."/>
            <person name="Henrissat B."/>
            <person name="Grigoriev I.V."/>
            <person name="Hibbett D.S."/>
            <person name="Martin F."/>
            <person name="Nordberg H.P."/>
            <person name="Cantor M.N."/>
            <person name="Hua S.X."/>
        </authorList>
    </citation>
    <scope>NUCLEOTIDE SEQUENCE [LARGE SCALE GENOMIC DNA]</scope>
    <source>
        <strain evidence="7 8">MUT 4182</strain>
    </source>
</reference>
<keyword evidence="2 5" id="KW-0812">Transmembrane</keyword>
<comment type="subcellular location">
    <subcellularLocation>
        <location evidence="1">Endomembrane system</location>
        <topology evidence="1">Multi-pass membrane protein</topology>
    </subcellularLocation>
</comment>
<dbReference type="HOGENOM" id="CLU_120561_2_0_1"/>
<keyword evidence="4 5" id="KW-0472">Membrane</keyword>
<name>A0A0C3MFH1_9AGAM</name>
<sequence length="182" mass="19735">MEGSCLKTSVSDLLRSTLLNNLPSTGERKSLLADRSHPLPSGSRCDPWYGAITTLKNEGSHARDYCAAERTFLSHIRLGLVLFSLTTALLCQSRFPSPDDPAEPDEIDLDGSVAVPLGTAFAAATFMTLIAGWTWYESMYCSMRIGKAFIEGDSKFHEATMSGVCVLILVTSLLFFSQSLAG</sequence>
<evidence type="ECO:0000256" key="5">
    <source>
        <dbReference type="SAM" id="Phobius"/>
    </source>
</evidence>
<proteinExistence type="predicted"/>
<evidence type="ECO:0000313" key="7">
    <source>
        <dbReference type="EMBL" id="KIO32467.1"/>
    </source>
</evidence>
<keyword evidence="3 5" id="KW-1133">Transmembrane helix</keyword>
<evidence type="ECO:0000259" key="6">
    <source>
        <dbReference type="Pfam" id="PF02656"/>
    </source>
</evidence>
<dbReference type="OrthoDB" id="5525680at2759"/>
<dbReference type="PANTHER" id="PTHR34187">
    <property type="entry name" value="FGR18P"/>
    <property type="match status" value="1"/>
</dbReference>
<evidence type="ECO:0000313" key="8">
    <source>
        <dbReference type="Proteomes" id="UP000054248"/>
    </source>
</evidence>